<dbReference type="InterPro" id="IPR050557">
    <property type="entry name" value="RTX_toxin/Mannuronan_C5-epim"/>
</dbReference>
<evidence type="ECO:0000313" key="7">
    <source>
        <dbReference type="Proteomes" id="UP001319883"/>
    </source>
</evidence>
<dbReference type="Proteomes" id="UP001319883">
    <property type="component" value="Unassembled WGS sequence"/>
</dbReference>
<dbReference type="Pfam" id="PF13946">
    <property type="entry name" value="DUF4214"/>
    <property type="match status" value="2"/>
</dbReference>
<comment type="subcellular location">
    <subcellularLocation>
        <location evidence="1">Secreted</location>
    </subcellularLocation>
</comment>
<dbReference type="EMBL" id="JAGXFD010000001">
    <property type="protein sequence ID" value="MBZ9566649.1"/>
    <property type="molecule type" value="Genomic_DNA"/>
</dbReference>
<dbReference type="PANTHER" id="PTHR38340:SF1">
    <property type="entry name" value="S-LAYER PROTEIN"/>
    <property type="match status" value="1"/>
</dbReference>
<protein>
    <submittedName>
        <fullName evidence="6">DUF4214 domain-containing protein</fullName>
    </submittedName>
</protein>
<evidence type="ECO:0000259" key="5">
    <source>
        <dbReference type="Pfam" id="PF13946"/>
    </source>
</evidence>
<organism evidence="6 7">
    <name type="scientific">Modicisalibacter tunisiensis</name>
    <dbReference type="NCBI Taxonomy" id="390637"/>
    <lineage>
        <taxon>Bacteria</taxon>
        <taxon>Pseudomonadati</taxon>
        <taxon>Pseudomonadota</taxon>
        <taxon>Gammaproteobacteria</taxon>
        <taxon>Oceanospirillales</taxon>
        <taxon>Halomonadaceae</taxon>
        <taxon>Modicisalibacter</taxon>
    </lineage>
</organism>
<dbReference type="InterPro" id="IPR018511">
    <property type="entry name" value="Hemolysin-typ_Ca-bd_CS"/>
</dbReference>
<feature type="compositionally biased region" description="Low complexity" evidence="4">
    <location>
        <begin position="128"/>
        <end position="138"/>
    </location>
</feature>
<keyword evidence="2" id="KW-0964">Secreted</keyword>
<dbReference type="Pfam" id="PF00353">
    <property type="entry name" value="HemolysinCabind"/>
    <property type="match status" value="2"/>
</dbReference>
<accession>A0ABS7WWY4</accession>
<dbReference type="PROSITE" id="PS00330">
    <property type="entry name" value="HEMOLYSIN_CALCIUM"/>
    <property type="match status" value="3"/>
</dbReference>
<sequence>MAQQYASIQEATDKVEAAHGSELKAAIDTLLQPDSSAEQVETVADLQSSNADALFINLGDGEGRGTTDSPLNFDDSGRDSGRAYVFDGAQGYVAHFNTVDRVIVGSDGDDQFTVDGDHNTTIDGGLGDDTLITTGGDDSVSGGAGNDTIDAGAGSDTVRGGTGDDSIDGGAGSDTIHGGAGNDSIAGGAGDDSIYGGGGDDTVVFDGNAADYTITQKGAVVTVVDNTTGESDSLVNAENLQFADENQIIEYDDNVSALATLYDTALERDADQSDADLGGMQYWTEQLQSGARLGDVAASFVLSDEGQALYGDIPLDPSTPTQITDTVNAFYQAFLDRDPDAEGAQYWSDEFAKGASLSDVANSFVESDEFNNNLQQQSPSDWDFLV</sequence>
<dbReference type="InterPro" id="IPR001343">
    <property type="entry name" value="Hemolysn_Ca-bd"/>
</dbReference>
<comment type="caution">
    <text evidence="6">The sequence shown here is derived from an EMBL/GenBank/DDBJ whole genome shotgun (WGS) entry which is preliminary data.</text>
</comment>
<evidence type="ECO:0000256" key="4">
    <source>
        <dbReference type="SAM" id="MobiDB-lite"/>
    </source>
</evidence>
<feature type="domain" description="DUF4214" evidence="5">
    <location>
        <begin position="259"/>
        <end position="309"/>
    </location>
</feature>
<keyword evidence="3" id="KW-0106">Calcium</keyword>
<feature type="domain" description="DUF4214" evidence="5">
    <location>
        <begin position="326"/>
        <end position="373"/>
    </location>
</feature>
<feature type="region of interest" description="Disordered" evidence="4">
    <location>
        <begin position="128"/>
        <end position="184"/>
    </location>
</feature>
<proteinExistence type="predicted"/>
<evidence type="ECO:0000256" key="3">
    <source>
        <dbReference type="ARBA" id="ARBA00022837"/>
    </source>
</evidence>
<dbReference type="PANTHER" id="PTHR38340">
    <property type="entry name" value="S-LAYER PROTEIN"/>
    <property type="match status" value="1"/>
</dbReference>
<dbReference type="InterPro" id="IPR011049">
    <property type="entry name" value="Serralysin-like_metalloprot_C"/>
</dbReference>
<keyword evidence="7" id="KW-1185">Reference proteome</keyword>
<name>A0ABS7WWY4_9GAMM</name>
<dbReference type="PRINTS" id="PR00313">
    <property type="entry name" value="CABNDNGRPT"/>
</dbReference>
<dbReference type="SUPFAM" id="SSF51120">
    <property type="entry name" value="beta-Roll"/>
    <property type="match status" value="1"/>
</dbReference>
<evidence type="ECO:0000256" key="1">
    <source>
        <dbReference type="ARBA" id="ARBA00004613"/>
    </source>
</evidence>
<dbReference type="RefSeq" id="WP_163650639.1">
    <property type="nucleotide sequence ID" value="NZ_JAGXFD010000001.1"/>
</dbReference>
<gene>
    <name evidence="6" type="ORF">KGQ91_02975</name>
</gene>
<evidence type="ECO:0000256" key="2">
    <source>
        <dbReference type="ARBA" id="ARBA00022525"/>
    </source>
</evidence>
<reference evidence="6 7" key="1">
    <citation type="submission" date="2021-05" db="EMBL/GenBank/DDBJ databases">
        <title>Petroleum and Energy Research Collection (APPE): ex situ preservation of microbial diversity associated with the oil industry and exploitation of its biotechnological potential.</title>
        <authorList>
            <person name="Paixao C.T.M."/>
            <person name="Gomes M.B."/>
            <person name="Oliveira V.M."/>
        </authorList>
    </citation>
    <scope>NUCLEOTIDE SEQUENCE [LARGE SCALE GENOMIC DNA]</scope>
    <source>
        <strain evidence="6 7">LIT2</strain>
    </source>
</reference>
<dbReference type="Gene3D" id="2.150.10.10">
    <property type="entry name" value="Serralysin-like metalloprotease, C-terminal"/>
    <property type="match status" value="2"/>
</dbReference>
<evidence type="ECO:0000313" key="6">
    <source>
        <dbReference type="EMBL" id="MBZ9566649.1"/>
    </source>
</evidence>
<dbReference type="InterPro" id="IPR025282">
    <property type="entry name" value="DUF4214"/>
</dbReference>